<dbReference type="GO" id="GO:0016887">
    <property type="term" value="F:ATP hydrolysis activity"/>
    <property type="evidence" value="ECO:0007669"/>
    <property type="project" value="InterPro"/>
</dbReference>
<dbReference type="Gene3D" id="1.10.8.60">
    <property type="match status" value="2"/>
</dbReference>
<dbReference type="GO" id="GO:0005524">
    <property type="term" value="F:ATP binding"/>
    <property type="evidence" value="ECO:0007669"/>
    <property type="project" value="UniProtKB-KW"/>
</dbReference>
<feature type="domain" description="AAA+ ATPase" evidence="6">
    <location>
        <begin position="365"/>
        <end position="518"/>
    </location>
</feature>
<feature type="region of interest" description="Disordered" evidence="5">
    <location>
        <begin position="1"/>
        <end position="21"/>
    </location>
</feature>
<feature type="domain" description="AAA+ ATPase" evidence="6">
    <location>
        <begin position="661"/>
        <end position="832"/>
    </location>
</feature>
<reference evidence="7" key="1">
    <citation type="submission" date="2023-06" db="EMBL/GenBank/DDBJ databases">
        <title>Genome-scale phylogeny and comparative genomics of the fungal order Sordariales.</title>
        <authorList>
            <consortium name="Lawrence Berkeley National Laboratory"/>
            <person name="Hensen N."/>
            <person name="Bonometti L."/>
            <person name="Westerberg I."/>
            <person name="Brannstrom I.O."/>
            <person name="Guillou S."/>
            <person name="Cros-Aarteil S."/>
            <person name="Calhoun S."/>
            <person name="Haridas S."/>
            <person name="Kuo A."/>
            <person name="Mondo S."/>
            <person name="Pangilinan J."/>
            <person name="Riley R."/>
            <person name="Labutti K."/>
            <person name="Andreopoulos B."/>
            <person name="Lipzen A."/>
            <person name="Chen C."/>
            <person name="Yanf M."/>
            <person name="Daum C."/>
            <person name="Ng V."/>
            <person name="Clum A."/>
            <person name="Steindorff A."/>
            <person name="Ohm R."/>
            <person name="Martin F."/>
            <person name="Silar P."/>
            <person name="Natvig D."/>
            <person name="Lalanne C."/>
            <person name="Gautier V."/>
            <person name="Ament-Velasquez S.L."/>
            <person name="Kruys A."/>
            <person name="Hutchinson M.I."/>
            <person name="Powell A.J."/>
            <person name="Barry K."/>
            <person name="Miller A.N."/>
            <person name="Grigoriev I.V."/>
            <person name="Debuchy R."/>
            <person name="Gladieux P."/>
            <person name="Thoren M.H."/>
            <person name="Johannesson H."/>
        </authorList>
    </citation>
    <scope>NUCLEOTIDE SEQUENCE</scope>
    <source>
        <strain evidence="7">SMH4607-1</strain>
    </source>
</reference>
<dbReference type="AlphaFoldDB" id="A0AA40A3Q2"/>
<dbReference type="Pfam" id="PF17866">
    <property type="entry name" value="AAA_lid_6"/>
    <property type="match status" value="2"/>
</dbReference>
<dbReference type="Pfam" id="PF00004">
    <property type="entry name" value="AAA"/>
    <property type="match status" value="2"/>
</dbReference>
<proteinExistence type="inferred from homology"/>
<name>A0AA40A3Q2_9PEZI</name>
<sequence>MASGDPANDITTVNRPTAPPWPEIQSQALEDWKQQKKLWKQANPHVDTIMGMVGIEHIKAEFVALNSLVRTMKKQRLDFAKGGFNAIFIGTLRLRPAGKTTIAKLYARYLHSVEATPHDKILSISAISLHTLGVQGIEQTLGQLDLGGAFILEEVHHIPASDSSASQAVFHFLLSKVEELCEKVVFILTGYGKHMDTFCASSPALPSLFPKTLRFPDYQAHELFQLLVWELKSAFPKKNLTVEGGYHGIYMRVVARRLGRASGKHGFGNVREVQNTVSAIRRRQANRLFQSRKAGTRGGRGDHLKLTREDLIGPPPSTALETSEAWKTLKDLIGLQAVKNTVKALTHTLQSNYARELAEKPLVQCSLNKLLLGNPGTGKTTVAALYGRILADMGLLSNGEVVVKKPCDFVGDMLGTSERNTLAILNATKGKVLVIDEAYSFLGGLGGRQNQGGGAAQDQFRSSVIDTLVGEIQGVAGEDRCVLLLGYRDKMESMLNESNEGLARRFPLATAFDFEDYRPDELRDILKLKLRQQAFRADEEAMDAACEELERSRNRPGFGNAGEVDILLDKAKIHHHERMKRPGSSATEGWDPDLLTADDFDPDFGRGGSRSLLDIRKLFSDFVGCEDVVEKLEGFQRVVRNMKALSDHGSKGVDWDLRTKIPFNFIFYGPPGTGKTSTARKMGELFYDLGFLSTKEVLERSATDLIGEYVGHTGPKTKRLFDAALGRVLLIDEAYKLADGVFGKEAVVEMVNCLSQSWYQNKLVVILAGYERDINKLMHVNEGVSSRFGDFIRFKPPSIQQSITLLFSCLRKNGLGITAIKTSEMLHRFLPSAFEQLSSIPSWGAARDIHTLARTIYLSMLNTRRDQPSLDVDEDTVRDAVMSMLLERQSREATTRERGPRGENPSNESEQPCATVDENMDEPRKARRVTELLDTADSNEPGELGVENDDGIDDPTPRDPGVPDEVWDTLQTAKRAACQRQRDVEKSRKVYHLMVGEVQKTKAKLASTTSAPQEQQRIQEEIRTAEEAAAEQNKRLEEKEKEEEREREIQSRLVGVYPYGYTWIKEEQGYRCAGGMHFIGMEQLQRGDLELTM</sequence>
<evidence type="ECO:0000313" key="8">
    <source>
        <dbReference type="Proteomes" id="UP001172102"/>
    </source>
</evidence>
<evidence type="ECO:0000256" key="1">
    <source>
        <dbReference type="ARBA" id="ARBA00010378"/>
    </source>
</evidence>
<evidence type="ECO:0000256" key="5">
    <source>
        <dbReference type="SAM" id="MobiDB-lite"/>
    </source>
</evidence>
<dbReference type="SUPFAM" id="SSF52540">
    <property type="entry name" value="P-loop containing nucleoside triphosphate hydrolases"/>
    <property type="match status" value="3"/>
</dbReference>
<keyword evidence="2" id="KW-0547">Nucleotide-binding</keyword>
<dbReference type="EMBL" id="JAUKUA010000006">
    <property type="protein sequence ID" value="KAK0708716.1"/>
    <property type="molecule type" value="Genomic_DNA"/>
</dbReference>
<dbReference type="PANTHER" id="PTHR43392:SF2">
    <property type="entry name" value="AAA-TYPE ATPASE FAMILY PROTEIN _ ANKYRIN REPEAT FAMILY PROTEIN"/>
    <property type="match status" value="1"/>
</dbReference>
<evidence type="ECO:0000256" key="3">
    <source>
        <dbReference type="ARBA" id="ARBA00022840"/>
    </source>
</evidence>
<keyword evidence="7" id="KW-0378">Hydrolase</keyword>
<dbReference type="Gene3D" id="3.40.50.300">
    <property type="entry name" value="P-loop containing nucleotide triphosphate hydrolases"/>
    <property type="match status" value="3"/>
</dbReference>
<evidence type="ECO:0000256" key="2">
    <source>
        <dbReference type="ARBA" id="ARBA00022741"/>
    </source>
</evidence>
<feature type="region of interest" description="Disordered" evidence="5">
    <location>
        <begin position="885"/>
        <end position="964"/>
    </location>
</feature>
<dbReference type="FunFam" id="3.40.50.300:FF:000216">
    <property type="entry name" value="Type VII secretion ATPase EccA"/>
    <property type="match status" value="2"/>
</dbReference>
<dbReference type="InterPro" id="IPR027417">
    <property type="entry name" value="P-loop_NTPase"/>
</dbReference>
<gene>
    <name evidence="7" type="ORF">B0H67DRAFT_673062</name>
</gene>
<dbReference type="SMART" id="SM00382">
    <property type="entry name" value="AAA"/>
    <property type="match status" value="2"/>
</dbReference>
<keyword evidence="4" id="KW-0175">Coiled coil</keyword>
<feature type="coiled-coil region" evidence="4">
    <location>
        <begin position="1015"/>
        <end position="1053"/>
    </location>
</feature>
<dbReference type="InterPro" id="IPR003959">
    <property type="entry name" value="ATPase_AAA_core"/>
</dbReference>
<dbReference type="InterPro" id="IPR003593">
    <property type="entry name" value="AAA+_ATPase"/>
</dbReference>
<organism evidence="7 8">
    <name type="scientific">Lasiosphaeris hirsuta</name>
    <dbReference type="NCBI Taxonomy" id="260670"/>
    <lineage>
        <taxon>Eukaryota</taxon>
        <taxon>Fungi</taxon>
        <taxon>Dikarya</taxon>
        <taxon>Ascomycota</taxon>
        <taxon>Pezizomycotina</taxon>
        <taxon>Sordariomycetes</taxon>
        <taxon>Sordariomycetidae</taxon>
        <taxon>Sordariales</taxon>
        <taxon>Lasiosphaeriaceae</taxon>
        <taxon>Lasiosphaeris</taxon>
    </lineage>
</organism>
<evidence type="ECO:0000313" key="7">
    <source>
        <dbReference type="EMBL" id="KAK0708716.1"/>
    </source>
</evidence>
<dbReference type="InterPro" id="IPR050773">
    <property type="entry name" value="CbxX/CfxQ_RuBisCO_ESX"/>
</dbReference>
<dbReference type="InterPro" id="IPR000641">
    <property type="entry name" value="CbxX/CfxQ"/>
</dbReference>
<dbReference type="PANTHER" id="PTHR43392">
    <property type="entry name" value="AAA-TYPE ATPASE FAMILY PROTEIN / ANKYRIN REPEAT FAMILY PROTEIN"/>
    <property type="match status" value="1"/>
</dbReference>
<dbReference type="Proteomes" id="UP001172102">
    <property type="component" value="Unassembled WGS sequence"/>
</dbReference>
<dbReference type="InterPro" id="IPR041627">
    <property type="entry name" value="AAA_lid_6"/>
</dbReference>
<dbReference type="FunFam" id="1.10.8.60:FF:000160">
    <property type="entry name" value="WGS project CABT00000000 data, contig 2.55"/>
    <property type="match status" value="1"/>
</dbReference>
<evidence type="ECO:0000259" key="6">
    <source>
        <dbReference type="SMART" id="SM00382"/>
    </source>
</evidence>
<feature type="compositionally biased region" description="Basic and acidic residues" evidence="5">
    <location>
        <begin position="888"/>
        <end position="901"/>
    </location>
</feature>
<feature type="compositionally biased region" description="Basic and acidic residues" evidence="5">
    <location>
        <begin position="921"/>
        <end position="931"/>
    </location>
</feature>
<comment type="similarity">
    <text evidence="1">Belongs to the CbxX/CfxQ family.</text>
</comment>
<accession>A0AA40A3Q2</accession>
<dbReference type="PRINTS" id="PR00819">
    <property type="entry name" value="CBXCFQXSUPER"/>
</dbReference>
<keyword evidence="8" id="KW-1185">Reference proteome</keyword>
<dbReference type="CDD" id="cd00009">
    <property type="entry name" value="AAA"/>
    <property type="match status" value="1"/>
</dbReference>
<keyword evidence="3" id="KW-0067">ATP-binding</keyword>
<evidence type="ECO:0000256" key="4">
    <source>
        <dbReference type="SAM" id="Coils"/>
    </source>
</evidence>
<comment type="caution">
    <text evidence="7">The sequence shown here is derived from an EMBL/GenBank/DDBJ whole genome shotgun (WGS) entry which is preliminary data.</text>
</comment>
<protein>
    <submittedName>
        <fullName evidence="7">P-loop containing nucleoside triphosphate hydrolase protein</fullName>
    </submittedName>
</protein>